<proteinExistence type="inferred from homology"/>
<dbReference type="KEGG" id="rpm:RSPPHO_01834"/>
<dbReference type="PATRIC" id="fig|1150469.3.peg.2061"/>
<evidence type="ECO:0000313" key="3">
    <source>
        <dbReference type="Proteomes" id="UP000033220"/>
    </source>
</evidence>
<name>H6SKE5_PARPM</name>
<dbReference type="InterPro" id="IPR018654">
    <property type="entry name" value="YjhX_toxin"/>
</dbReference>
<protein>
    <recommendedName>
        <fullName evidence="1">UPF0386 protein RSPPHO_01834</fullName>
    </recommendedName>
</protein>
<dbReference type="OrthoDB" id="7204880at2"/>
<dbReference type="HOGENOM" id="CLU_164736_0_0_5"/>
<gene>
    <name evidence="2" type="ORF">RSPPHO_01834</name>
</gene>
<dbReference type="EMBL" id="HE663493">
    <property type="protein sequence ID" value="CCG08460.1"/>
    <property type="molecule type" value="Genomic_DNA"/>
</dbReference>
<dbReference type="NCBIfam" id="NF010240">
    <property type="entry name" value="PRK13687.1"/>
    <property type="match status" value="1"/>
</dbReference>
<sequence length="85" mass="9421">MNLSKNEQRVLHVLAQGGLIQIVRDDDGTLLAVDCVTRDGLLLGNCTVEVFRALKRKRLIGSHNGGPYRLLRSGRVAVRSQPDNR</sequence>
<keyword evidence="3" id="KW-1185">Reference proteome</keyword>
<dbReference type="Proteomes" id="UP000033220">
    <property type="component" value="Chromosome DSM 122"/>
</dbReference>
<evidence type="ECO:0000256" key="1">
    <source>
        <dbReference type="HAMAP-Rule" id="MF_00827"/>
    </source>
</evidence>
<evidence type="ECO:0000313" key="2">
    <source>
        <dbReference type="EMBL" id="CCG08460.1"/>
    </source>
</evidence>
<dbReference type="eggNOG" id="COG3811">
    <property type="taxonomic scope" value="Bacteria"/>
</dbReference>
<reference evidence="2 3" key="1">
    <citation type="submission" date="2012-02" db="EMBL/GenBank/DDBJ databases">
        <title>Shotgun genome sequence of Phaeospirillum photometricum DSM 122.</title>
        <authorList>
            <person name="Duquesne K."/>
            <person name="Sturgis J."/>
        </authorList>
    </citation>
    <scope>NUCLEOTIDE SEQUENCE [LARGE SCALE GENOMIC DNA]</scope>
    <source>
        <strain evidence="3">DSM122</strain>
    </source>
</reference>
<organism evidence="2 3">
    <name type="scientific">Pararhodospirillum photometricum DSM 122</name>
    <dbReference type="NCBI Taxonomy" id="1150469"/>
    <lineage>
        <taxon>Bacteria</taxon>
        <taxon>Pseudomonadati</taxon>
        <taxon>Pseudomonadota</taxon>
        <taxon>Alphaproteobacteria</taxon>
        <taxon>Rhodospirillales</taxon>
        <taxon>Rhodospirillaceae</taxon>
        <taxon>Pararhodospirillum</taxon>
    </lineage>
</organism>
<dbReference type="HAMAP" id="MF_00827">
    <property type="entry name" value="UPF0386"/>
    <property type="match status" value="1"/>
</dbReference>
<dbReference type="Pfam" id="PF09857">
    <property type="entry name" value="YjhX_toxin"/>
    <property type="match status" value="1"/>
</dbReference>
<accession>H6SKE5</accession>
<comment type="similarity">
    <text evidence="1">Belongs to the UPF0386 family.</text>
</comment>
<dbReference type="AlphaFoldDB" id="H6SKE5"/>
<dbReference type="RefSeq" id="WP_014415095.1">
    <property type="nucleotide sequence ID" value="NC_017059.1"/>
</dbReference>